<dbReference type="PANTHER" id="PTHR43976">
    <property type="entry name" value="SHORT CHAIN DEHYDROGENASE"/>
    <property type="match status" value="1"/>
</dbReference>
<dbReference type="Gene3D" id="3.40.50.720">
    <property type="entry name" value="NAD(P)-binding Rossmann-like Domain"/>
    <property type="match status" value="1"/>
</dbReference>
<evidence type="ECO:0000256" key="3">
    <source>
        <dbReference type="RuleBase" id="RU000363"/>
    </source>
</evidence>
<dbReference type="InterPro" id="IPR036291">
    <property type="entry name" value="NAD(P)-bd_dom_sf"/>
</dbReference>
<evidence type="ECO:0000256" key="1">
    <source>
        <dbReference type="ARBA" id="ARBA00006484"/>
    </source>
</evidence>
<comment type="caution">
    <text evidence="4">The sequence shown here is derived from an EMBL/GenBank/DDBJ whole genome shotgun (WGS) entry which is preliminary data.</text>
</comment>
<dbReference type="CDD" id="cd05374">
    <property type="entry name" value="17beta-HSD-like_SDR_c"/>
    <property type="match status" value="1"/>
</dbReference>
<dbReference type="PRINTS" id="PR00081">
    <property type="entry name" value="GDHRDH"/>
</dbReference>
<evidence type="ECO:0000313" key="5">
    <source>
        <dbReference type="Proteomes" id="UP000075799"/>
    </source>
</evidence>
<dbReference type="EMBL" id="LUKD01000001">
    <property type="protein sequence ID" value="KYG69005.1"/>
    <property type="molecule type" value="Genomic_DNA"/>
</dbReference>
<dbReference type="InterPro" id="IPR002347">
    <property type="entry name" value="SDR_fam"/>
</dbReference>
<dbReference type="GO" id="GO:0016491">
    <property type="term" value="F:oxidoreductase activity"/>
    <property type="evidence" value="ECO:0007669"/>
    <property type="project" value="UniProtKB-KW"/>
</dbReference>
<keyword evidence="2" id="KW-0560">Oxidoreductase</keyword>
<comment type="similarity">
    <text evidence="1 3">Belongs to the short-chain dehydrogenases/reductases (SDR) family.</text>
</comment>
<dbReference type="Proteomes" id="UP000075799">
    <property type="component" value="Unassembled WGS sequence"/>
</dbReference>
<evidence type="ECO:0000256" key="2">
    <source>
        <dbReference type="ARBA" id="ARBA00023002"/>
    </source>
</evidence>
<accession>A0A162GUY2</accession>
<reference evidence="4 5" key="1">
    <citation type="submission" date="2016-03" db="EMBL/GenBank/DDBJ databases">
        <authorList>
            <person name="Ploux O."/>
        </authorList>
    </citation>
    <scope>NUCLEOTIDE SEQUENCE [LARGE SCALE GENOMIC DNA]</scope>
    <source>
        <strain evidence="4 5">EC13</strain>
    </source>
</reference>
<dbReference type="RefSeq" id="WP_063205816.1">
    <property type="nucleotide sequence ID" value="NZ_LUKD01000001.1"/>
</dbReference>
<protein>
    <submittedName>
        <fullName evidence="4">Oxidoreductase</fullName>
    </submittedName>
</protein>
<dbReference type="AlphaFoldDB" id="A0A162GUY2"/>
<proteinExistence type="inferred from homology"/>
<dbReference type="PANTHER" id="PTHR43976:SF16">
    <property type="entry name" value="SHORT-CHAIN DEHYDROGENASE_REDUCTASE FAMILY PROTEIN"/>
    <property type="match status" value="1"/>
</dbReference>
<name>A0A162GUY2_BDEBC</name>
<dbReference type="SUPFAM" id="SSF51735">
    <property type="entry name" value="NAD(P)-binding Rossmann-fold domains"/>
    <property type="match status" value="1"/>
</dbReference>
<organism evidence="4 5">
    <name type="scientific">Bdellovibrio bacteriovorus</name>
    <dbReference type="NCBI Taxonomy" id="959"/>
    <lineage>
        <taxon>Bacteria</taxon>
        <taxon>Pseudomonadati</taxon>
        <taxon>Bdellovibrionota</taxon>
        <taxon>Bdellovibrionia</taxon>
        <taxon>Bdellovibrionales</taxon>
        <taxon>Pseudobdellovibrionaceae</taxon>
        <taxon>Bdellovibrio</taxon>
    </lineage>
</organism>
<evidence type="ECO:0000313" key="4">
    <source>
        <dbReference type="EMBL" id="KYG69005.1"/>
    </source>
</evidence>
<sequence>MRPLLYFFQRKSKPQAFKPVVLVTGCSAGIGLALAELLYHCQEYRVVATAREHSLEKVRSHFLENDRFIIRPLDVTIEEDRVRLYNEIQKTWGGVDILINNAGISYRSVIEHMTEKDEELQMATNYFGPMGLIRLSLPHMRATGRGKIINISSVSGMLAMPTMASYSASKFALEGASEALWYEMRPFGVTITLVQPGFIHSNSFKNVYHTELSDPTRNWSGPYCDFYQNMTPFVEKMMNMSLTTPEKIAKQVLKVMKQENPPLWIPATLDATLFYYIRRLLPRRILLPFLYWNLPKARTWSKEHSHRRQK</sequence>
<dbReference type="OrthoDB" id="5291018at2"/>
<gene>
    <name evidence="4" type="ORF">AZI87_07205</name>
</gene>
<dbReference type="Pfam" id="PF00106">
    <property type="entry name" value="adh_short"/>
    <property type="match status" value="1"/>
</dbReference>
<dbReference type="PRINTS" id="PR00080">
    <property type="entry name" value="SDRFAMILY"/>
</dbReference>
<dbReference type="InterPro" id="IPR051911">
    <property type="entry name" value="SDR_oxidoreductase"/>
</dbReference>